<feature type="non-terminal residue" evidence="1">
    <location>
        <position position="56"/>
    </location>
</feature>
<dbReference type="EMBL" id="JAWDJW010003325">
    <property type="protein sequence ID" value="KAK3076992.1"/>
    <property type="molecule type" value="Genomic_DNA"/>
</dbReference>
<organism evidence="1 2">
    <name type="scientific">Coniosporium uncinatum</name>
    <dbReference type="NCBI Taxonomy" id="93489"/>
    <lineage>
        <taxon>Eukaryota</taxon>
        <taxon>Fungi</taxon>
        <taxon>Dikarya</taxon>
        <taxon>Ascomycota</taxon>
        <taxon>Pezizomycotina</taxon>
        <taxon>Dothideomycetes</taxon>
        <taxon>Dothideomycetes incertae sedis</taxon>
        <taxon>Coniosporium</taxon>
    </lineage>
</organism>
<keyword evidence="2" id="KW-1185">Reference proteome</keyword>
<comment type="caution">
    <text evidence="1">The sequence shown here is derived from an EMBL/GenBank/DDBJ whole genome shotgun (WGS) entry which is preliminary data.</text>
</comment>
<dbReference type="Proteomes" id="UP001186974">
    <property type="component" value="Unassembled WGS sequence"/>
</dbReference>
<sequence>MPAWVQNLPPSTILAKPEPAIPPAQVLAEAEQQWIFTPAELSQTPSILDGMPEEQE</sequence>
<accession>A0ACC3DKF7</accession>
<protein>
    <submittedName>
        <fullName evidence="1">Uncharacterized protein</fullName>
    </submittedName>
</protein>
<name>A0ACC3DKF7_9PEZI</name>
<gene>
    <name evidence="1" type="ORF">LTS18_011480</name>
</gene>
<evidence type="ECO:0000313" key="2">
    <source>
        <dbReference type="Proteomes" id="UP001186974"/>
    </source>
</evidence>
<evidence type="ECO:0000313" key="1">
    <source>
        <dbReference type="EMBL" id="KAK3076992.1"/>
    </source>
</evidence>
<proteinExistence type="predicted"/>
<reference evidence="1" key="1">
    <citation type="submission" date="2024-09" db="EMBL/GenBank/DDBJ databases">
        <title>Black Yeasts Isolated from many extreme environments.</title>
        <authorList>
            <person name="Coleine C."/>
            <person name="Stajich J.E."/>
            <person name="Selbmann L."/>
        </authorList>
    </citation>
    <scope>NUCLEOTIDE SEQUENCE</scope>
    <source>
        <strain evidence="1">CCFEE 5737</strain>
    </source>
</reference>